<evidence type="ECO:0000256" key="1">
    <source>
        <dbReference type="SAM" id="Phobius"/>
    </source>
</evidence>
<keyword evidence="1" id="KW-1133">Transmembrane helix</keyword>
<comment type="caution">
    <text evidence="2">The sequence shown here is derived from an EMBL/GenBank/DDBJ whole genome shotgun (WGS) entry which is preliminary data.</text>
</comment>
<keyword evidence="3" id="KW-1185">Reference proteome</keyword>
<reference evidence="2 3" key="1">
    <citation type="submission" date="2019-07" db="EMBL/GenBank/DDBJ databases">
        <title>Whole genome shotgun sequence of Vibrio sagamiensis NBRC 104589.</title>
        <authorList>
            <person name="Hosoyama A."/>
            <person name="Uohara A."/>
            <person name="Ohji S."/>
            <person name="Ichikawa N."/>
        </authorList>
    </citation>
    <scope>NUCLEOTIDE SEQUENCE [LARGE SCALE GENOMIC DNA]</scope>
    <source>
        <strain evidence="2 3">NBRC 104589</strain>
    </source>
</reference>
<keyword evidence="1" id="KW-0472">Membrane</keyword>
<feature type="transmembrane region" description="Helical" evidence="1">
    <location>
        <begin position="7"/>
        <end position="31"/>
    </location>
</feature>
<gene>
    <name evidence="2" type="ORF">VSA01S_35760</name>
</gene>
<accession>A0A511QJF9</accession>
<protein>
    <submittedName>
        <fullName evidence="2">Uncharacterized protein</fullName>
    </submittedName>
</protein>
<evidence type="ECO:0000313" key="3">
    <source>
        <dbReference type="Proteomes" id="UP000321922"/>
    </source>
</evidence>
<dbReference type="AlphaFoldDB" id="A0A511QJF9"/>
<evidence type="ECO:0000313" key="2">
    <source>
        <dbReference type="EMBL" id="GEM77464.1"/>
    </source>
</evidence>
<dbReference type="EMBL" id="BJXJ01000056">
    <property type="protein sequence ID" value="GEM77464.1"/>
    <property type="molecule type" value="Genomic_DNA"/>
</dbReference>
<organism evidence="2 3">
    <name type="scientific">Vibrio sagamiensis NBRC 104589</name>
    <dbReference type="NCBI Taxonomy" id="1219064"/>
    <lineage>
        <taxon>Bacteria</taxon>
        <taxon>Pseudomonadati</taxon>
        <taxon>Pseudomonadota</taxon>
        <taxon>Gammaproteobacteria</taxon>
        <taxon>Vibrionales</taxon>
        <taxon>Vibrionaceae</taxon>
        <taxon>Vibrio</taxon>
    </lineage>
</organism>
<dbReference type="Proteomes" id="UP000321922">
    <property type="component" value="Unassembled WGS sequence"/>
</dbReference>
<sequence>MSAASKFTTMVGGICCVPTAFFMILRTILYFTNPEKQIKNTVESKTRTNIITRLAPENGLLGLSNSIIKVV</sequence>
<proteinExistence type="predicted"/>
<name>A0A511QJF9_9VIBR</name>
<keyword evidence="1" id="KW-0812">Transmembrane</keyword>